<dbReference type="SMART" id="SM00042">
    <property type="entry name" value="CUB"/>
    <property type="match status" value="1"/>
</dbReference>
<evidence type="ECO:0000256" key="1">
    <source>
        <dbReference type="ARBA" id="ARBA00022737"/>
    </source>
</evidence>
<keyword evidence="2" id="KW-1015">Disulfide bond</keyword>
<dbReference type="InterPro" id="IPR000859">
    <property type="entry name" value="CUB_dom"/>
</dbReference>
<accession>A0A8T0BL39</accession>
<evidence type="ECO:0000259" key="4">
    <source>
        <dbReference type="PROSITE" id="PS01180"/>
    </source>
</evidence>
<dbReference type="Proteomes" id="UP000606274">
    <property type="component" value="Unassembled WGS sequence"/>
</dbReference>
<organism evidence="5 6">
    <name type="scientific">Silurus meridionalis</name>
    <name type="common">Southern catfish</name>
    <name type="synonym">Silurus soldatovi meridionalis</name>
    <dbReference type="NCBI Taxonomy" id="175797"/>
    <lineage>
        <taxon>Eukaryota</taxon>
        <taxon>Metazoa</taxon>
        <taxon>Chordata</taxon>
        <taxon>Craniata</taxon>
        <taxon>Vertebrata</taxon>
        <taxon>Euteleostomi</taxon>
        <taxon>Actinopterygii</taxon>
        <taxon>Neopterygii</taxon>
        <taxon>Teleostei</taxon>
        <taxon>Ostariophysi</taxon>
        <taxon>Siluriformes</taxon>
        <taxon>Siluridae</taxon>
        <taxon>Silurus</taxon>
    </lineage>
</organism>
<dbReference type="CDD" id="cd00041">
    <property type="entry name" value="CUB"/>
    <property type="match status" value="1"/>
</dbReference>
<reference evidence="5" key="1">
    <citation type="submission" date="2020-08" db="EMBL/GenBank/DDBJ databases">
        <title>Chromosome-level assembly of Southern catfish (Silurus meridionalis) provides insights into visual adaptation to the nocturnal and benthic lifestyles.</title>
        <authorList>
            <person name="Zhang Y."/>
            <person name="Wang D."/>
            <person name="Peng Z."/>
        </authorList>
    </citation>
    <scope>NUCLEOTIDE SEQUENCE</scope>
    <source>
        <strain evidence="5">SWU-2019-XX</strain>
        <tissue evidence="5">Muscle</tissue>
    </source>
</reference>
<dbReference type="Pfam" id="PF00431">
    <property type="entry name" value="CUB"/>
    <property type="match status" value="1"/>
</dbReference>
<gene>
    <name evidence="5" type="ORF">HF521_018873</name>
</gene>
<evidence type="ECO:0000256" key="3">
    <source>
        <dbReference type="PROSITE-ProRule" id="PRU00059"/>
    </source>
</evidence>
<name>A0A8T0BL39_SILME</name>
<dbReference type="PANTHER" id="PTHR24251:SF50">
    <property type="entry name" value="ATTRACTIN-LIKE 1A"/>
    <property type="match status" value="1"/>
</dbReference>
<keyword evidence="6" id="KW-1185">Reference proteome</keyword>
<keyword evidence="1" id="KW-0677">Repeat</keyword>
<evidence type="ECO:0000313" key="6">
    <source>
        <dbReference type="Proteomes" id="UP000606274"/>
    </source>
</evidence>
<comment type="caution">
    <text evidence="5">The sequence shown here is derived from an EMBL/GenBank/DDBJ whole genome shotgun (WGS) entry which is preliminary data.</text>
</comment>
<dbReference type="PANTHER" id="PTHR24251">
    <property type="entry name" value="OVOCHYMASE-RELATED"/>
    <property type="match status" value="1"/>
</dbReference>
<dbReference type="SUPFAM" id="SSF49854">
    <property type="entry name" value="Spermadhesin, CUB domain"/>
    <property type="match status" value="1"/>
</dbReference>
<dbReference type="PROSITE" id="PS01180">
    <property type="entry name" value="CUB"/>
    <property type="match status" value="1"/>
</dbReference>
<dbReference type="AlphaFoldDB" id="A0A8T0BL39"/>
<feature type="domain" description="CUB" evidence="4">
    <location>
        <begin position="57"/>
        <end position="117"/>
    </location>
</feature>
<dbReference type="InterPro" id="IPR035914">
    <property type="entry name" value="Sperma_CUB_dom_sf"/>
</dbReference>
<comment type="caution">
    <text evidence="3">Lacks conserved residue(s) required for the propagation of feature annotation.</text>
</comment>
<sequence>MLIHSNTIELQFMSDFSVSGSGFSIHVRAVKDEYTLAHYTGVRLSLETVLSLETAIDALLLRTSLSPAVLQSPDYPRSYSDDTHCRWVIYVPEGYVVKLDFIDFVLEESERCQYDSLGLGRSQHSSPRVMVLQFMTDASVSARGFSANLSVISKNELHDDDQDEEKHHDSNLLLL</sequence>
<evidence type="ECO:0000313" key="5">
    <source>
        <dbReference type="EMBL" id="KAF7707655.1"/>
    </source>
</evidence>
<proteinExistence type="predicted"/>
<protein>
    <recommendedName>
        <fullName evidence="4">CUB domain-containing protein</fullName>
    </recommendedName>
</protein>
<dbReference type="EMBL" id="JABFDY010000005">
    <property type="protein sequence ID" value="KAF7707655.1"/>
    <property type="molecule type" value="Genomic_DNA"/>
</dbReference>
<dbReference type="Gene3D" id="2.60.120.290">
    <property type="entry name" value="Spermadhesin, CUB domain"/>
    <property type="match status" value="1"/>
</dbReference>
<evidence type="ECO:0000256" key="2">
    <source>
        <dbReference type="ARBA" id="ARBA00023157"/>
    </source>
</evidence>